<accession>A0ABW0ZAR2</accession>
<organism evidence="1 2">
    <name type="scientific">Streptomyces gamaensis</name>
    <dbReference type="NCBI Taxonomy" id="1763542"/>
    <lineage>
        <taxon>Bacteria</taxon>
        <taxon>Bacillati</taxon>
        <taxon>Actinomycetota</taxon>
        <taxon>Actinomycetes</taxon>
        <taxon>Kitasatosporales</taxon>
        <taxon>Streptomycetaceae</taxon>
        <taxon>Streptomyces</taxon>
    </lineage>
</organism>
<reference evidence="2" key="1">
    <citation type="journal article" date="2019" name="Int. J. Syst. Evol. Microbiol.">
        <title>The Global Catalogue of Microorganisms (GCM) 10K type strain sequencing project: providing services to taxonomists for standard genome sequencing and annotation.</title>
        <authorList>
            <consortium name="The Broad Institute Genomics Platform"/>
            <consortium name="The Broad Institute Genome Sequencing Center for Infectious Disease"/>
            <person name="Wu L."/>
            <person name="Ma J."/>
        </authorList>
    </citation>
    <scope>NUCLEOTIDE SEQUENCE [LARGE SCALE GENOMIC DNA]</scope>
    <source>
        <strain evidence="2">CGMCC 4.7304</strain>
    </source>
</reference>
<evidence type="ECO:0000313" key="1">
    <source>
        <dbReference type="EMBL" id="MFC5723480.1"/>
    </source>
</evidence>
<sequence>MRNGNVGKSLGAVWLLAVATLAVPGVALCGGTALSDVLASSTPFLASVAVATAMTAKRGSEAREARTSAQVAHI</sequence>
<protein>
    <submittedName>
        <fullName evidence="1">Uncharacterized protein</fullName>
    </submittedName>
</protein>
<name>A0ABW0ZAR2_9ACTN</name>
<dbReference type="RefSeq" id="WP_390319730.1">
    <property type="nucleotide sequence ID" value="NZ_JBHSPB010000018.1"/>
</dbReference>
<evidence type="ECO:0000313" key="2">
    <source>
        <dbReference type="Proteomes" id="UP001596083"/>
    </source>
</evidence>
<gene>
    <name evidence="1" type="ORF">ACFP1Z_25270</name>
</gene>
<comment type="caution">
    <text evidence="1">The sequence shown here is derived from an EMBL/GenBank/DDBJ whole genome shotgun (WGS) entry which is preliminary data.</text>
</comment>
<dbReference type="EMBL" id="JBHSPB010000018">
    <property type="protein sequence ID" value="MFC5723480.1"/>
    <property type="molecule type" value="Genomic_DNA"/>
</dbReference>
<proteinExistence type="predicted"/>
<dbReference type="Proteomes" id="UP001596083">
    <property type="component" value="Unassembled WGS sequence"/>
</dbReference>
<keyword evidence="2" id="KW-1185">Reference proteome</keyword>